<reference evidence="1 2" key="1">
    <citation type="journal article" date="2021" name="Quality assurance and safety of crops and foods">
        <title>Isolation and characterization of broad host-range of bacteriophages infecting Cronobacter sakazakii and its biocontrol potential in dairy products.</title>
        <authorList>
            <person name="Li H."/>
            <person name="Yang X.-J."/>
            <person name="Zhu X.-Y."/>
            <person name="Gao L."/>
            <person name="Rao S.-Q."/>
            <person name="Yuan L."/>
            <person name="Yang Z.-Q."/>
        </authorList>
    </citation>
    <scope>NUCLEOTIDE SEQUENCE [LARGE SCALE GENOMIC DNA]</scope>
</reference>
<organism evidence="1 2">
    <name type="scientific">Cronobacter phage EspYZU05</name>
    <dbReference type="NCBI Taxonomy" id="2836139"/>
    <lineage>
        <taxon>Viruses</taxon>
        <taxon>Duplodnaviria</taxon>
        <taxon>Heunggongvirae</taxon>
        <taxon>Uroviricota</taxon>
        <taxon>Caudoviricetes</taxon>
        <taxon>Autographivirales</taxon>
        <taxon>Autonotataviridae</taxon>
        <taxon>Melnykvirinae</taxon>
        <taxon>Cronosvirus</taxon>
        <taxon>Cronosvirus EspYZU05</taxon>
    </lineage>
</organism>
<evidence type="ECO:0000313" key="1">
    <source>
        <dbReference type="EMBL" id="UGV21572.1"/>
    </source>
</evidence>
<dbReference type="InterPro" id="IPR055691">
    <property type="entry name" value="DUF7267"/>
</dbReference>
<dbReference type="Pfam" id="PF23929">
    <property type="entry name" value="DUF7267"/>
    <property type="match status" value="1"/>
</dbReference>
<dbReference type="Proteomes" id="UP001177185">
    <property type="component" value="Segment"/>
</dbReference>
<dbReference type="EMBL" id="MW882933">
    <property type="protein sequence ID" value="UGV21572.1"/>
    <property type="molecule type" value="Genomic_DNA"/>
</dbReference>
<keyword evidence="2" id="KW-1185">Reference proteome</keyword>
<protein>
    <submittedName>
        <fullName evidence="1">Uncharacterized protein</fullName>
    </submittedName>
</protein>
<evidence type="ECO:0000313" key="2">
    <source>
        <dbReference type="Proteomes" id="UP001177185"/>
    </source>
</evidence>
<sequence length="74" mass="8727">MNKIVYSTDPAVMAKQVAPIAHRESMREWEERPRRTKRECRDAHNALNIEYRRRAAACGMTFEGYLARFNITLK</sequence>
<accession>A0AA47NDQ7</accession>
<proteinExistence type="predicted"/>
<name>A0AA47NDQ7_9CAUD</name>